<evidence type="ECO:0000256" key="1">
    <source>
        <dbReference type="SAM" id="MobiDB-lite"/>
    </source>
</evidence>
<reference evidence="2" key="1">
    <citation type="submission" date="2020-09" db="EMBL/GenBank/DDBJ databases">
        <title>Genome seq and assembly of Tianweitania sp.</title>
        <authorList>
            <person name="Chhetri G."/>
        </authorList>
    </citation>
    <scope>NUCLEOTIDE SEQUENCE</scope>
    <source>
        <strain evidence="2">Rool2</strain>
    </source>
</reference>
<dbReference type="EMBL" id="JACVVX010000003">
    <property type="protein sequence ID" value="MBD0415505.1"/>
    <property type="molecule type" value="Genomic_DNA"/>
</dbReference>
<dbReference type="RefSeq" id="WP_188164918.1">
    <property type="nucleotide sequence ID" value="NZ_JACVVX010000003.1"/>
</dbReference>
<proteinExistence type="predicted"/>
<organism evidence="2 3">
    <name type="scientific">Oryzicola mucosus</name>
    <dbReference type="NCBI Taxonomy" id="2767425"/>
    <lineage>
        <taxon>Bacteria</taxon>
        <taxon>Pseudomonadati</taxon>
        <taxon>Pseudomonadota</taxon>
        <taxon>Alphaproteobacteria</taxon>
        <taxon>Hyphomicrobiales</taxon>
        <taxon>Phyllobacteriaceae</taxon>
        <taxon>Oryzicola</taxon>
    </lineage>
</organism>
<feature type="compositionally biased region" description="Acidic residues" evidence="1">
    <location>
        <begin position="64"/>
        <end position="76"/>
    </location>
</feature>
<evidence type="ECO:0000313" key="3">
    <source>
        <dbReference type="Proteomes" id="UP000643405"/>
    </source>
</evidence>
<name>A0A8J6Q3L0_9HYPH</name>
<comment type="caution">
    <text evidence="2">The sequence shown here is derived from an EMBL/GenBank/DDBJ whole genome shotgun (WGS) entry which is preliminary data.</text>
</comment>
<feature type="compositionally biased region" description="Basic and acidic residues" evidence="1">
    <location>
        <begin position="105"/>
        <end position="120"/>
    </location>
</feature>
<keyword evidence="3" id="KW-1185">Reference proteome</keyword>
<feature type="region of interest" description="Disordered" evidence="1">
    <location>
        <begin position="52"/>
        <end position="120"/>
    </location>
</feature>
<protein>
    <submittedName>
        <fullName evidence="2">Uncharacterized protein</fullName>
    </submittedName>
</protein>
<gene>
    <name evidence="2" type="ORF">ICI42_12620</name>
</gene>
<dbReference type="Proteomes" id="UP000643405">
    <property type="component" value="Unassembled WGS sequence"/>
</dbReference>
<evidence type="ECO:0000313" key="2">
    <source>
        <dbReference type="EMBL" id="MBD0415505.1"/>
    </source>
</evidence>
<sequence>MFRTLVLAAAGYVIYRIAEENKLLPAEGGFLSSGTHNPARLDAMANSNQNLNRTNSEMHARTEEPEDIEEQLDTGLEDSFPASDPLSVTSTTTAGGAEDIVGTDEVLRRQREEREKSNRS</sequence>
<accession>A0A8J6Q3L0</accession>
<dbReference type="AlphaFoldDB" id="A0A8J6Q3L0"/>